<dbReference type="AlphaFoldDB" id="A0A1H1S274"/>
<dbReference type="STRING" id="629680.SAMN04489751_1973"/>
<accession>A0A1H1S274</accession>
<protein>
    <submittedName>
        <fullName evidence="1">Uncharacterized protein</fullName>
    </submittedName>
</protein>
<evidence type="ECO:0000313" key="1">
    <source>
        <dbReference type="EMBL" id="SDS42107.1"/>
    </source>
</evidence>
<reference evidence="1" key="1">
    <citation type="submission" date="2016-10" db="EMBL/GenBank/DDBJ databases">
        <authorList>
            <person name="Varghese N."/>
            <person name="Submissions S."/>
        </authorList>
    </citation>
    <scope>NUCLEOTIDE SEQUENCE [LARGE SCALE GENOMIC DNA]</scope>
    <source>
        <strain evidence="1">DSM 22082</strain>
    </source>
</reference>
<gene>
    <name evidence="1" type="ORF">SAMN04489751_1973</name>
</gene>
<name>A0A1H1S274_BRESA</name>
<dbReference type="Proteomes" id="UP000199700">
    <property type="component" value="Chromosome"/>
</dbReference>
<organism evidence="1 2">
    <name type="scientific">Brevibacterium sandarakinum</name>
    <dbReference type="NCBI Taxonomy" id="629680"/>
    <lineage>
        <taxon>Bacteria</taxon>
        <taxon>Bacillati</taxon>
        <taxon>Actinomycetota</taxon>
        <taxon>Actinomycetes</taxon>
        <taxon>Micrococcales</taxon>
        <taxon>Brevibacteriaceae</taxon>
        <taxon>Brevibacterium</taxon>
    </lineage>
</organism>
<proteinExistence type="predicted"/>
<sequence>MSTRTELYEGALILTDKGPRIVVGLTPTSFVTRGIDGGIEEIDWREVESAREIFEGRVEAVSYSVTASWEGLGTDAKEQALDRQEVVLEILTGYARGHAALARDGEPFWPFDPKDQHSLRGTDAKKGDSVSVMLREQLAL</sequence>
<dbReference type="EMBL" id="LT629739">
    <property type="protein sequence ID" value="SDS42107.1"/>
    <property type="molecule type" value="Genomic_DNA"/>
</dbReference>
<evidence type="ECO:0000313" key="2">
    <source>
        <dbReference type="Proteomes" id="UP000199700"/>
    </source>
</evidence>
<keyword evidence="2" id="KW-1185">Reference proteome</keyword>
<dbReference type="OrthoDB" id="52928at2"/>
<dbReference type="RefSeq" id="WP_157691408.1">
    <property type="nucleotide sequence ID" value="NZ_LT629739.1"/>
</dbReference>